<dbReference type="EMBL" id="JACEEZ010022269">
    <property type="protein sequence ID" value="KAG0712618.1"/>
    <property type="molecule type" value="Genomic_DNA"/>
</dbReference>
<evidence type="ECO:0000313" key="3">
    <source>
        <dbReference type="Proteomes" id="UP000770661"/>
    </source>
</evidence>
<protein>
    <submittedName>
        <fullName evidence="2">Uncharacterized protein</fullName>
    </submittedName>
</protein>
<name>A0A8J4XRC5_CHIOP</name>
<dbReference type="OrthoDB" id="6753017at2759"/>
<gene>
    <name evidence="2" type="ORF">GWK47_018095</name>
</gene>
<evidence type="ECO:0000256" key="1">
    <source>
        <dbReference type="SAM" id="MobiDB-lite"/>
    </source>
</evidence>
<feature type="region of interest" description="Disordered" evidence="1">
    <location>
        <begin position="1"/>
        <end position="66"/>
    </location>
</feature>
<accession>A0A8J4XRC5</accession>
<feature type="compositionally biased region" description="Basic and acidic residues" evidence="1">
    <location>
        <begin position="103"/>
        <end position="112"/>
    </location>
</feature>
<feature type="compositionally biased region" description="Basic and acidic residues" evidence="1">
    <location>
        <begin position="82"/>
        <end position="93"/>
    </location>
</feature>
<proteinExistence type="predicted"/>
<organism evidence="2 3">
    <name type="scientific">Chionoecetes opilio</name>
    <name type="common">Atlantic snow crab</name>
    <name type="synonym">Cancer opilio</name>
    <dbReference type="NCBI Taxonomy" id="41210"/>
    <lineage>
        <taxon>Eukaryota</taxon>
        <taxon>Metazoa</taxon>
        <taxon>Ecdysozoa</taxon>
        <taxon>Arthropoda</taxon>
        <taxon>Crustacea</taxon>
        <taxon>Multicrustacea</taxon>
        <taxon>Malacostraca</taxon>
        <taxon>Eumalacostraca</taxon>
        <taxon>Eucarida</taxon>
        <taxon>Decapoda</taxon>
        <taxon>Pleocyemata</taxon>
        <taxon>Brachyura</taxon>
        <taxon>Eubrachyura</taxon>
        <taxon>Majoidea</taxon>
        <taxon>Majidae</taxon>
        <taxon>Chionoecetes</taxon>
    </lineage>
</organism>
<dbReference type="AlphaFoldDB" id="A0A8J4XRC5"/>
<feature type="region of interest" description="Disordered" evidence="1">
    <location>
        <begin position="82"/>
        <end position="112"/>
    </location>
</feature>
<keyword evidence="3" id="KW-1185">Reference proteome</keyword>
<comment type="caution">
    <text evidence="2">The sequence shown here is derived from an EMBL/GenBank/DDBJ whole genome shotgun (WGS) entry which is preliminary data.</text>
</comment>
<evidence type="ECO:0000313" key="2">
    <source>
        <dbReference type="EMBL" id="KAG0712618.1"/>
    </source>
</evidence>
<sequence length="352" mass="38519">MGVGGGALRETQPRPGAGHSQARCRPQARPGAGHKPGQAQATSQARRRPQARPGAGHKPGQYQKKQLEERYGDCIYIAEEKGLDDSNNERENGQHPQITLQQHKPEDDEESQKRAITETAARLIKAMFLVDSLYQMGFCSSYAEMQWFEINAANCAALDMLGAIGALMDGTGLKDILREVYGEAALGHMMTGKSLQRPFRGHLLVDKCLNRMVVSEMADDDPGFAAMVEESEATYTALVNGGMTLDTVLASETLGKIYEELRAKKMELSARSKTSQLWLNYQGLLEDCGLCQLEDCGLCQLEDCGLCQLEDCGLCQLEDCGLCQLEDCGLCQLEDCGLCQLEDCNNPHNSTG</sequence>
<reference evidence="2" key="1">
    <citation type="submission" date="2020-07" db="EMBL/GenBank/DDBJ databases">
        <title>The High-quality genome of the commercially important snow crab, Chionoecetes opilio.</title>
        <authorList>
            <person name="Jeong J.-H."/>
            <person name="Ryu S."/>
        </authorList>
    </citation>
    <scope>NUCLEOTIDE SEQUENCE</scope>
    <source>
        <strain evidence="2">MADBK_172401_WGS</strain>
        <tissue evidence="2">Digestive gland</tissue>
    </source>
</reference>
<dbReference type="Proteomes" id="UP000770661">
    <property type="component" value="Unassembled WGS sequence"/>
</dbReference>